<keyword evidence="2" id="KW-0378">Hydrolase</keyword>
<dbReference type="Gene3D" id="3.30.2010.10">
    <property type="entry name" value="Metalloproteases ('zincins'), catalytic domain"/>
    <property type="match status" value="1"/>
</dbReference>
<protein>
    <submittedName>
        <fullName evidence="2">Zinc metalloprotease</fullName>
    </submittedName>
</protein>
<dbReference type="GO" id="GO:0008237">
    <property type="term" value="F:metallopeptidase activity"/>
    <property type="evidence" value="ECO:0007669"/>
    <property type="project" value="UniProtKB-KW"/>
</dbReference>
<keyword evidence="3" id="KW-1185">Reference proteome</keyword>
<accession>A0A0W0X3W3</accession>
<dbReference type="InterPro" id="IPR053136">
    <property type="entry name" value="UTP_pyrophosphatase-like"/>
</dbReference>
<dbReference type="RefSeq" id="WP_058503342.1">
    <property type="nucleotide sequence ID" value="NZ_CAAAIF010000013.1"/>
</dbReference>
<dbReference type="Proteomes" id="UP000054725">
    <property type="component" value="Unassembled WGS sequence"/>
</dbReference>
<evidence type="ECO:0000313" key="2">
    <source>
        <dbReference type="EMBL" id="KTD39188.1"/>
    </source>
</evidence>
<dbReference type="AlphaFoldDB" id="A0A0W0X3W3"/>
<organism evidence="2 3">
    <name type="scientific">Legionella nautarum</name>
    <dbReference type="NCBI Taxonomy" id="45070"/>
    <lineage>
        <taxon>Bacteria</taxon>
        <taxon>Pseudomonadati</taxon>
        <taxon>Pseudomonadota</taxon>
        <taxon>Gammaproteobacteria</taxon>
        <taxon>Legionellales</taxon>
        <taxon>Legionellaceae</taxon>
        <taxon>Legionella</taxon>
    </lineage>
</organism>
<dbReference type="PANTHER" id="PTHR30399">
    <property type="entry name" value="UNCHARACTERIZED PROTEIN YGJP"/>
    <property type="match status" value="1"/>
</dbReference>
<dbReference type="STRING" id="45070.Lnau_0257"/>
<comment type="caution">
    <text evidence="2">The sequence shown here is derived from an EMBL/GenBank/DDBJ whole genome shotgun (WGS) entry which is preliminary data.</text>
</comment>
<dbReference type="Pfam" id="PF01863">
    <property type="entry name" value="YgjP-like"/>
    <property type="match status" value="1"/>
</dbReference>
<evidence type="ECO:0000313" key="3">
    <source>
        <dbReference type="Proteomes" id="UP000054725"/>
    </source>
</evidence>
<reference evidence="2 3" key="1">
    <citation type="submission" date="2015-11" db="EMBL/GenBank/DDBJ databases">
        <title>Genomic analysis of 38 Legionella species identifies large and diverse effector repertoires.</title>
        <authorList>
            <person name="Burstein D."/>
            <person name="Amaro F."/>
            <person name="Zusman T."/>
            <person name="Lifshitz Z."/>
            <person name="Cohen O."/>
            <person name="Gilbert J.A."/>
            <person name="Pupko T."/>
            <person name="Shuman H.A."/>
            <person name="Segal G."/>
        </authorList>
    </citation>
    <scope>NUCLEOTIDE SEQUENCE [LARGE SCALE GENOMIC DNA]</scope>
    <source>
        <strain evidence="2 3">ATCC 49506</strain>
    </source>
</reference>
<feature type="domain" description="YgjP-like metallopeptidase" evidence="1">
    <location>
        <begin position="24"/>
        <end position="229"/>
    </location>
</feature>
<keyword evidence="2" id="KW-0482">Metalloprotease</keyword>
<gene>
    <name evidence="2" type="ORF">Lnau_0257</name>
</gene>
<dbReference type="InterPro" id="IPR002725">
    <property type="entry name" value="YgjP-like_metallopeptidase"/>
</dbReference>
<sequence length="233" mass="27525">MKKNLLEFDGLTIEVLRKPIKNIHLRIYPPDGQIKVSAPLRMHLDLIHNQIEAKRDWIHAQRTKLRARSYSPPMAFETGEQHDFLGKTYTLIIHETDSSPKVIVQQDAIHCYTRTNASVADRQLLLQNWYRQQMKDLLPELLRKWEGIIGVTANSWGIKSMKTRWGSCNTDKKRIWLNLTLISKPLPCLEYVLVHELVHLLEASHNKRFHAFMDQFLPHWRDLKNRLEEKPLR</sequence>
<keyword evidence="2" id="KW-0645">Protease</keyword>
<dbReference type="CDD" id="cd07344">
    <property type="entry name" value="M48_yhfN_like"/>
    <property type="match status" value="1"/>
</dbReference>
<dbReference type="OrthoDB" id="9811177at2"/>
<proteinExistence type="predicted"/>
<dbReference type="GO" id="GO:0006508">
    <property type="term" value="P:proteolysis"/>
    <property type="evidence" value="ECO:0007669"/>
    <property type="project" value="UniProtKB-KW"/>
</dbReference>
<name>A0A0W0X3W3_9GAMM</name>
<dbReference type="EMBL" id="LNYO01000002">
    <property type="protein sequence ID" value="KTD39188.1"/>
    <property type="molecule type" value="Genomic_DNA"/>
</dbReference>
<dbReference type="PANTHER" id="PTHR30399:SF1">
    <property type="entry name" value="UTP PYROPHOSPHATASE"/>
    <property type="match status" value="1"/>
</dbReference>
<evidence type="ECO:0000259" key="1">
    <source>
        <dbReference type="Pfam" id="PF01863"/>
    </source>
</evidence>
<dbReference type="PATRIC" id="fig|45070.6.peg.266"/>